<gene>
    <name evidence="10" type="primary">NDAI0G01750</name>
    <name evidence="10" type="ordered locus">NDAI_0G01750</name>
</gene>
<dbReference type="STRING" id="1071378.G0WDU0"/>
<comment type="subcellular location">
    <subcellularLocation>
        <location evidence="1">Membrane</location>
        <topology evidence="1">Multi-pass membrane protein</topology>
    </subcellularLocation>
</comment>
<dbReference type="EMBL" id="HE580273">
    <property type="protein sequence ID" value="CCD25951.2"/>
    <property type="molecule type" value="Genomic_DNA"/>
</dbReference>
<evidence type="ECO:0000256" key="5">
    <source>
        <dbReference type="ARBA" id="ARBA00022989"/>
    </source>
</evidence>
<dbReference type="PANTHER" id="PTHR48022:SF7">
    <property type="entry name" value="MAJOR FACILITATOR SUPERFAMILY (MFS) PROFILE DOMAIN-CONTAINING PROTEIN-RELATED"/>
    <property type="match status" value="1"/>
</dbReference>
<feature type="transmembrane region" description="Helical" evidence="8">
    <location>
        <begin position="12"/>
        <end position="33"/>
    </location>
</feature>
<keyword evidence="5 8" id="KW-1133">Transmembrane helix</keyword>
<feature type="transmembrane region" description="Helical" evidence="8">
    <location>
        <begin position="139"/>
        <end position="157"/>
    </location>
</feature>
<dbReference type="eggNOG" id="KOG0254">
    <property type="taxonomic scope" value="Eukaryota"/>
</dbReference>
<evidence type="ECO:0000259" key="9">
    <source>
        <dbReference type="PROSITE" id="PS50850"/>
    </source>
</evidence>
<dbReference type="InterPro" id="IPR036259">
    <property type="entry name" value="MFS_trans_sf"/>
</dbReference>
<dbReference type="PROSITE" id="PS00217">
    <property type="entry name" value="SUGAR_TRANSPORT_2"/>
    <property type="match status" value="1"/>
</dbReference>
<dbReference type="Proteomes" id="UP000000689">
    <property type="component" value="Chromosome 7"/>
</dbReference>
<dbReference type="InterPro" id="IPR005829">
    <property type="entry name" value="Sugar_transporter_CS"/>
</dbReference>
<dbReference type="Pfam" id="PF00083">
    <property type="entry name" value="Sugar_tr"/>
    <property type="match status" value="1"/>
</dbReference>
<reference evidence="10 11" key="1">
    <citation type="journal article" date="2011" name="Proc. Natl. Acad. Sci. U.S.A.">
        <title>Evolutionary erosion of yeast sex chromosomes by mating-type switching accidents.</title>
        <authorList>
            <person name="Gordon J.L."/>
            <person name="Armisen D."/>
            <person name="Proux-Wera E."/>
            <person name="Oheigeartaigh S.S."/>
            <person name="Byrne K.P."/>
            <person name="Wolfe K.H."/>
        </authorList>
    </citation>
    <scope>NUCLEOTIDE SEQUENCE [LARGE SCALE GENOMIC DNA]</scope>
    <source>
        <strain evidence="11">ATCC 10597 / BCRC 20456 / CBS 421 / NBRC 0211 / NRRL Y-12639</strain>
    </source>
</reference>
<keyword evidence="3" id="KW-0813">Transport</keyword>
<keyword evidence="6 8" id="KW-0472">Membrane</keyword>
<dbReference type="InterPro" id="IPR005828">
    <property type="entry name" value="MFS_sugar_transport-like"/>
</dbReference>
<dbReference type="KEGG" id="ndi:NDAI_0G01750"/>
<evidence type="ECO:0000256" key="4">
    <source>
        <dbReference type="ARBA" id="ARBA00022692"/>
    </source>
</evidence>
<organism evidence="10 11">
    <name type="scientific">Naumovozyma dairenensis (strain ATCC 10597 / BCRC 20456 / CBS 421 / NBRC 0211 / NRRL Y-12639)</name>
    <name type="common">Saccharomyces dairenensis</name>
    <dbReference type="NCBI Taxonomy" id="1071378"/>
    <lineage>
        <taxon>Eukaryota</taxon>
        <taxon>Fungi</taxon>
        <taxon>Dikarya</taxon>
        <taxon>Ascomycota</taxon>
        <taxon>Saccharomycotina</taxon>
        <taxon>Saccharomycetes</taxon>
        <taxon>Saccharomycetales</taxon>
        <taxon>Saccharomycetaceae</taxon>
        <taxon>Naumovozyma</taxon>
    </lineage>
</organism>
<feature type="domain" description="Major facilitator superfamily (MFS) profile" evidence="9">
    <location>
        <begin position="12"/>
        <end position="462"/>
    </location>
</feature>
<comment type="similarity">
    <text evidence="2">Belongs to the major facilitator superfamily. Sugar transporter (TC 2.A.1.1) family.</text>
</comment>
<dbReference type="PANTHER" id="PTHR48022">
    <property type="entry name" value="PLASTIDIC GLUCOSE TRANSPORTER 4"/>
    <property type="match status" value="1"/>
</dbReference>
<dbReference type="GO" id="GO:0016020">
    <property type="term" value="C:membrane"/>
    <property type="evidence" value="ECO:0007669"/>
    <property type="project" value="UniProtKB-SubCell"/>
</dbReference>
<keyword evidence="11" id="KW-1185">Reference proteome</keyword>
<evidence type="ECO:0000256" key="6">
    <source>
        <dbReference type="ARBA" id="ARBA00023136"/>
    </source>
</evidence>
<evidence type="ECO:0000256" key="8">
    <source>
        <dbReference type="SAM" id="Phobius"/>
    </source>
</evidence>
<protein>
    <recommendedName>
        <fullName evidence="9">Major facilitator superfamily (MFS) profile domain-containing protein</fullName>
    </recommendedName>
</protein>
<feature type="transmembrane region" description="Helical" evidence="8">
    <location>
        <begin position="262"/>
        <end position="286"/>
    </location>
</feature>
<dbReference type="InterPro" id="IPR020846">
    <property type="entry name" value="MFS_dom"/>
</dbReference>
<evidence type="ECO:0000256" key="3">
    <source>
        <dbReference type="ARBA" id="ARBA00022448"/>
    </source>
</evidence>
<feature type="transmembrane region" description="Helical" evidence="8">
    <location>
        <begin position="81"/>
        <end position="103"/>
    </location>
</feature>
<dbReference type="RefSeq" id="XP_003671194.2">
    <property type="nucleotide sequence ID" value="XM_003671146.2"/>
</dbReference>
<sequence length="526" mass="58721">MSDKKICHLGLVSFIMSIAGFILGMEITSLAVFLTSEYFNQYFNNPSPFQQGILMASSTFGGLFGCIIYTLIVAKCGRVTLFHLGSILWFIGSIVGIFVYNIWMIAASRFIKGITIGIFSILIPAYISELYPAKKKGRVMGYTQLACTLSTLIIHYLCVGLNELGNDVSFRAAWGFEILPVLLFFGLTFWLPETPQWLTLHGDYTKAQIIQNNVATSYNSRHNEVNHIDLLHKIDLAGIYGDGSNDLKYMDLFKKPYWKQTLFGTILQLLVQFSGINILLFYITYICEMIGLKGEEKFVCASIPYFINTGLSLFPIMYMDHVKRKISTLFGAFPLSLIMIAIGVIMAVFGHSVKPIDGNKSIVWFIEGKPGLWILGLCLLFVVIFALTLSCMPTIFTSEIFELKSRPKGMAFCISAGWLLNCILTLLAPLMMEYLKWGTFILLGGVTFVVSIIISIYGKETYNLSEKQISSLFDKNKRGSFTGSSDDNKSTSTNENTTMSISIKSKENPASQPIILQKYSGSSFSV</sequence>
<dbReference type="GO" id="GO:0005351">
    <property type="term" value="F:carbohydrate:proton symporter activity"/>
    <property type="evidence" value="ECO:0007669"/>
    <property type="project" value="TreeGrafter"/>
</dbReference>
<dbReference type="Gene3D" id="1.20.1250.20">
    <property type="entry name" value="MFS general substrate transporter like domains"/>
    <property type="match status" value="1"/>
</dbReference>
<feature type="transmembrane region" description="Helical" evidence="8">
    <location>
        <begin position="53"/>
        <end position="74"/>
    </location>
</feature>
<accession>G0WDU0</accession>
<dbReference type="OrthoDB" id="4142200at2759"/>
<dbReference type="HOGENOM" id="CLU_001265_30_12_1"/>
<feature type="transmembrane region" description="Helical" evidence="8">
    <location>
        <begin position="372"/>
        <end position="397"/>
    </location>
</feature>
<dbReference type="OMA" id="ITYICEM"/>
<feature type="transmembrane region" description="Helical" evidence="8">
    <location>
        <begin position="172"/>
        <end position="191"/>
    </location>
</feature>
<dbReference type="PRINTS" id="PR00171">
    <property type="entry name" value="SUGRTRNSPORT"/>
</dbReference>
<dbReference type="SUPFAM" id="SSF103473">
    <property type="entry name" value="MFS general substrate transporter"/>
    <property type="match status" value="1"/>
</dbReference>
<dbReference type="InterPro" id="IPR050360">
    <property type="entry name" value="MFS_Sugar_Transporters"/>
</dbReference>
<feature type="transmembrane region" description="Helical" evidence="8">
    <location>
        <begin position="409"/>
        <end position="431"/>
    </location>
</feature>
<evidence type="ECO:0000313" key="11">
    <source>
        <dbReference type="Proteomes" id="UP000000689"/>
    </source>
</evidence>
<dbReference type="PROSITE" id="PS50850">
    <property type="entry name" value="MFS"/>
    <property type="match status" value="1"/>
</dbReference>
<evidence type="ECO:0000256" key="1">
    <source>
        <dbReference type="ARBA" id="ARBA00004141"/>
    </source>
</evidence>
<evidence type="ECO:0000313" key="10">
    <source>
        <dbReference type="EMBL" id="CCD25951.2"/>
    </source>
</evidence>
<proteinExistence type="inferred from homology"/>
<keyword evidence="4 8" id="KW-0812">Transmembrane</keyword>
<name>G0WDU0_NAUDC</name>
<feature type="transmembrane region" description="Helical" evidence="8">
    <location>
        <begin position="437"/>
        <end position="458"/>
    </location>
</feature>
<dbReference type="GeneID" id="11497347"/>
<dbReference type="AlphaFoldDB" id="G0WDU0"/>
<feature type="region of interest" description="Disordered" evidence="7">
    <location>
        <begin position="482"/>
        <end position="509"/>
    </location>
</feature>
<evidence type="ECO:0000256" key="2">
    <source>
        <dbReference type="ARBA" id="ARBA00010992"/>
    </source>
</evidence>
<feature type="transmembrane region" description="Helical" evidence="8">
    <location>
        <begin position="330"/>
        <end position="352"/>
    </location>
</feature>
<dbReference type="InterPro" id="IPR003663">
    <property type="entry name" value="Sugar/inositol_transpt"/>
</dbReference>
<evidence type="ECO:0000256" key="7">
    <source>
        <dbReference type="SAM" id="MobiDB-lite"/>
    </source>
</evidence>